<protein>
    <recommendedName>
        <fullName evidence="2">Peptidase M6-like domain-containing protein</fullName>
    </recommendedName>
</protein>
<proteinExistence type="predicted"/>
<dbReference type="EMBL" id="UINC01007937">
    <property type="protein sequence ID" value="SVA35747.1"/>
    <property type="molecule type" value="Genomic_DNA"/>
</dbReference>
<dbReference type="NCBIfam" id="NF045524">
    <property type="entry name" value="MXAN_6640_HExxH"/>
    <property type="match status" value="1"/>
</dbReference>
<organism evidence="1">
    <name type="scientific">marine metagenome</name>
    <dbReference type="NCBI Taxonomy" id="408172"/>
    <lineage>
        <taxon>unclassified sequences</taxon>
        <taxon>metagenomes</taxon>
        <taxon>ecological metagenomes</taxon>
    </lineage>
</organism>
<gene>
    <name evidence="1" type="ORF">METZ01_LOCUS88601</name>
</gene>
<reference evidence="1" key="1">
    <citation type="submission" date="2018-05" db="EMBL/GenBank/DDBJ databases">
        <authorList>
            <person name="Lanie J.A."/>
            <person name="Ng W.-L."/>
            <person name="Kazmierczak K.M."/>
            <person name="Andrzejewski T.M."/>
            <person name="Davidsen T.M."/>
            <person name="Wayne K.J."/>
            <person name="Tettelin H."/>
            <person name="Glass J.I."/>
            <person name="Rusch D."/>
            <person name="Podicherti R."/>
            <person name="Tsui H.-C.T."/>
            <person name="Winkler M.E."/>
        </authorList>
    </citation>
    <scope>NUCLEOTIDE SEQUENCE</scope>
</reference>
<dbReference type="AlphaFoldDB" id="A0A381V7R9"/>
<name>A0A381V7R9_9ZZZZ</name>
<feature type="non-terminal residue" evidence="1">
    <location>
        <position position="505"/>
    </location>
</feature>
<sequence length="505" mass="58269">MMIKHMQHIIILFLFVTYFQPIHASNSNIEEVANRIILGDTDIHYSEALRSIAKYGHELSPDKQAELQSRGFDFSRQIVSTYRPQNLDYYIDDGIFRFHYTLTGVDAVSPLDADNNGVPDYVDLIVTTFSEIGNIDFTEMEFIRPPGDGWYTQIDDGGSEHYDVYIFNLETGYYGYVQAEDYAQNNSPISRGDNEYSTEAEEERAMVTFMALRNNYNDFSGIESEIIEVTSAHEFFHAVQYGYDGWEAGWLLESTAVWMEEHHYDSINDCYQFLQEFFDEPYLAINYDVNRGYGAYIYFSYLTDNRVNNSFIRTIFEHSREYNSFDVDYSIPTVVTALNDYNLDFETVTHDFFIANGMLSSSDSAGVYQYSEANTFPMDLPTLEQTITASSDTTLYFYNQILETYSALYYLVDTQESTWNNLVIDLLTQDSDNMRYYVTSIVEHKNDSTPNTYDVLTAQTQTIDVSSVDTVIFVISAFGYDTINSEFSMRIIKNSSVEMATDLEF</sequence>
<evidence type="ECO:0008006" key="2">
    <source>
        <dbReference type="Google" id="ProtNLM"/>
    </source>
</evidence>
<evidence type="ECO:0000313" key="1">
    <source>
        <dbReference type="EMBL" id="SVA35747.1"/>
    </source>
</evidence>
<accession>A0A381V7R9</accession>